<dbReference type="EMBL" id="APAU02000191">
    <property type="protein sequence ID" value="EUB55024.1"/>
    <property type="molecule type" value="Genomic_DNA"/>
</dbReference>
<proteinExistence type="predicted"/>
<protein>
    <submittedName>
        <fullName evidence="1">Uncharacterized protein</fullName>
    </submittedName>
</protein>
<dbReference type="KEGG" id="egl:EGR_10120"/>
<comment type="caution">
    <text evidence="1">The sequence shown here is derived from an EMBL/GenBank/DDBJ whole genome shotgun (WGS) entry which is preliminary data.</text>
</comment>
<sequence length="160" mass="17509">MAVVVMMLGRVEAALGTKGVCINHRLSSIGNTGKGTIDGGVCVWMSVPVPCGAVPGTPVDATCDFKPLNFNCLTYETFKYCLCKRCPMDFYLKPSNAKGPVSVGQWEFGTIHCSTKTWEIPPMYGSKILSRFQWASDLFRFEIAGCKSLARCFDATKVTE</sequence>
<evidence type="ECO:0000313" key="1">
    <source>
        <dbReference type="EMBL" id="EUB55024.1"/>
    </source>
</evidence>
<gene>
    <name evidence="1" type="ORF">EGR_10120</name>
</gene>
<dbReference type="CTD" id="36345835"/>
<keyword evidence="2" id="KW-1185">Reference proteome</keyword>
<dbReference type="GeneID" id="36345835"/>
<dbReference type="Proteomes" id="UP000019149">
    <property type="component" value="Unassembled WGS sequence"/>
</dbReference>
<dbReference type="AlphaFoldDB" id="W6UNT0"/>
<evidence type="ECO:0000313" key="2">
    <source>
        <dbReference type="Proteomes" id="UP000019149"/>
    </source>
</evidence>
<reference evidence="1 2" key="1">
    <citation type="journal article" date="2013" name="Nat. Genet.">
        <title>The genome of the hydatid tapeworm Echinococcus granulosus.</title>
        <authorList>
            <person name="Zheng H."/>
            <person name="Zhang W."/>
            <person name="Zhang L."/>
            <person name="Zhang Z."/>
            <person name="Li J."/>
            <person name="Lu G."/>
            <person name="Zhu Y."/>
            <person name="Wang Y."/>
            <person name="Huang Y."/>
            <person name="Liu J."/>
            <person name="Kang H."/>
            <person name="Chen J."/>
            <person name="Wang L."/>
            <person name="Chen A."/>
            <person name="Yu S."/>
            <person name="Gao Z."/>
            <person name="Jin L."/>
            <person name="Gu W."/>
            <person name="Wang Z."/>
            <person name="Zhao L."/>
            <person name="Shi B."/>
            <person name="Wen H."/>
            <person name="Lin R."/>
            <person name="Jones M.K."/>
            <person name="Brejova B."/>
            <person name="Vinar T."/>
            <person name="Zhao G."/>
            <person name="McManus D.P."/>
            <person name="Chen Z."/>
            <person name="Zhou Y."/>
            <person name="Wang S."/>
        </authorList>
    </citation>
    <scope>NUCLEOTIDE SEQUENCE [LARGE SCALE GENOMIC DNA]</scope>
</reference>
<organism evidence="1 2">
    <name type="scientific">Echinococcus granulosus</name>
    <name type="common">Hydatid tapeworm</name>
    <dbReference type="NCBI Taxonomy" id="6210"/>
    <lineage>
        <taxon>Eukaryota</taxon>
        <taxon>Metazoa</taxon>
        <taxon>Spiralia</taxon>
        <taxon>Lophotrochozoa</taxon>
        <taxon>Platyhelminthes</taxon>
        <taxon>Cestoda</taxon>
        <taxon>Eucestoda</taxon>
        <taxon>Cyclophyllidea</taxon>
        <taxon>Taeniidae</taxon>
        <taxon>Echinococcus</taxon>
        <taxon>Echinococcus granulosus group</taxon>
    </lineage>
</organism>
<name>W6UNT0_ECHGR</name>
<dbReference type="RefSeq" id="XP_024346220.1">
    <property type="nucleotide sequence ID" value="XM_024499369.1"/>
</dbReference>
<accession>W6UNT0</accession>